<dbReference type="InterPro" id="IPR048324">
    <property type="entry name" value="ZSWIM1-3_RNaseH-like"/>
</dbReference>
<accession>A0A8H4ALA1</accession>
<keyword evidence="1" id="KW-0472">Membrane</keyword>
<dbReference type="Pfam" id="PF21056">
    <property type="entry name" value="ZSWIM1-3_RNaseH-like"/>
    <property type="match status" value="1"/>
</dbReference>
<sequence length="123" mass="14591">MNDIGFLFVFQTKEQKELAKLTKVLYLDSTHGMNHHGYHLFTIVIHHPITGSEYPIAFLISQFKRFLTLKRWLNFLKYENKKLDLDIFMVDDAGEEIKAVGRVFQTVLYFYVIFMYYILGAEN</sequence>
<dbReference type="Proteomes" id="UP000439903">
    <property type="component" value="Unassembled WGS sequence"/>
</dbReference>
<dbReference type="OrthoDB" id="2283661at2759"/>
<dbReference type="EMBL" id="WTPW01000464">
    <property type="protein sequence ID" value="KAF0508523.1"/>
    <property type="molecule type" value="Genomic_DNA"/>
</dbReference>
<protein>
    <recommendedName>
        <fullName evidence="2">ZSWIM1/3 RNaseH-like domain-containing protein</fullName>
    </recommendedName>
</protein>
<name>A0A8H4ALA1_GIGMA</name>
<evidence type="ECO:0000313" key="3">
    <source>
        <dbReference type="EMBL" id="KAF0508523.1"/>
    </source>
</evidence>
<feature type="transmembrane region" description="Helical" evidence="1">
    <location>
        <begin position="99"/>
        <end position="119"/>
    </location>
</feature>
<gene>
    <name evidence="3" type="ORF">F8M41_018747</name>
</gene>
<evidence type="ECO:0000256" key="1">
    <source>
        <dbReference type="SAM" id="Phobius"/>
    </source>
</evidence>
<feature type="domain" description="ZSWIM1/3 RNaseH-like" evidence="2">
    <location>
        <begin position="8"/>
        <end position="106"/>
    </location>
</feature>
<keyword evidence="4" id="KW-1185">Reference proteome</keyword>
<keyword evidence="1" id="KW-1133">Transmembrane helix</keyword>
<comment type="caution">
    <text evidence="3">The sequence shown here is derived from an EMBL/GenBank/DDBJ whole genome shotgun (WGS) entry which is preliminary data.</text>
</comment>
<organism evidence="3 4">
    <name type="scientific">Gigaspora margarita</name>
    <dbReference type="NCBI Taxonomy" id="4874"/>
    <lineage>
        <taxon>Eukaryota</taxon>
        <taxon>Fungi</taxon>
        <taxon>Fungi incertae sedis</taxon>
        <taxon>Mucoromycota</taxon>
        <taxon>Glomeromycotina</taxon>
        <taxon>Glomeromycetes</taxon>
        <taxon>Diversisporales</taxon>
        <taxon>Gigasporaceae</taxon>
        <taxon>Gigaspora</taxon>
    </lineage>
</organism>
<proteinExistence type="predicted"/>
<dbReference type="AlphaFoldDB" id="A0A8H4ALA1"/>
<reference evidence="3 4" key="1">
    <citation type="journal article" date="2019" name="Environ. Microbiol.">
        <title>At the nexus of three kingdoms: the genome of the mycorrhizal fungus Gigaspora margarita provides insights into plant, endobacterial and fungal interactions.</title>
        <authorList>
            <person name="Venice F."/>
            <person name="Ghignone S."/>
            <person name="Salvioli di Fossalunga A."/>
            <person name="Amselem J."/>
            <person name="Novero M."/>
            <person name="Xianan X."/>
            <person name="Sedzielewska Toro K."/>
            <person name="Morin E."/>
            <person name="Lipzen A."/>
            <person name="Grigoriev I.V."/>
            <person name="Henrissat B."/>
            <person name="Martin F.M."/>
            <person name="Bonfante P."/>
        </authorList>
    </citation>
    <scope>NUCLEOTIDE SEQUENCE [LARGE SCALE GENOMIC DNA]</scope>
    <source>
        <strain evidence="3 4">BEG34</strain>
    </source>
</reference>
<keyword evidence="1" id="KW-0812">Transmembrane</keyword>
<evidence type="ECO:0000259" key="2">
    <source>
        <dbReference type="Pfam" id="PF21056"/>
    </source>
</evidence>
<evidence type="ECO:0000313" key="4">
    <source>
        <dbReference type="Proteomes" id="UP000439903"/>
    </source>
</evidence>